<organism evidence="1 2">
    <name type="scientific">Burkholderia lata (strain ATCC 17760 / DSM 23089 / LMG 22485 / NCIMB 9086 / R18194 / 383)</name>
    <dbReference type="NCBI Taxonomy" id="482957"/>
    <lineage>
        <taxon>Bacteria</taxon>
        <taxon>Pseudomonadati</taxon>
        <taxon>Pseudomonadota</taxon>
        <taxon>Betaproteobacteria</taxon>
        <taxon>Burkholderiales</taxon>
        <taxon>Burkholderiaceae</taxon>
        <taxon>Burkholderia</taxon>
        <taxon>Burkholderia cepacia complex</taxon>
    </lineage>
</organism>
<accession>A0A6P2NA42</accession>
<name>A0A6P2NA42_BURL3</name>
<dbReference type="EMBL" id="CABVPW010000021">
    <property type="protein sequence ID" value="VWB90688.1"/>
    <property type="molecule type" value="Genomic_DNA"/>
</dbReference>
<gene>
    <name evidence="1" type="ORF">BLA23254_04294</name>
</gene>
<proteinExistence type="predicted"/>
<evidence type="ECO:0000313" key="1">
    <source>
        <dbReference type="EMBL" id="VWB90688.1"/>
    </source>
</evidence>
<sequence>MLTWITQTSRCSSLHERDRQDMRRLTARVKHEKAREAAASRESRRITWPAAAHLAGAQPEFPQSTQLLSGSVVNSGRLPLRGRRSGVWIRRARNRRMRYRGRCAALAAATRQTMGQFPVCDFDEYATIRRKCNRTVLVAAGEPTGCRIGVRRRGFFVLVRECIRAATMFRLRASSRVRFCLARPPRRCGRSHDACSPSVAARSS</sequence>
<dbReference type="AlphaFoldDB" id="A0A6P2NA42"/>
<protein>
    <submittedName>
        <fullName evidence="1">Uncharacterized protein</fullName>
    </submittedName>
</protein>
<reference evidence="1 2" key="1">
    <citation type="submission" date="2019-09" db="EMBL/GenBank/DDBJ databases">
        <authorList>
            <person name="Depoorter E."/>
        </authorList>
    </citation>
    <scope>NUCLEOTIDE SEQUENCE [LARGE SCALE GENOMIC DNA]</scope>
    <source>
        <strain evidence="1">LMG 23254</strain>
    </source>
</reference>
<dbReference type="Proteomes" id="UP000494218">
    <property type="component" value="Unassembled WGS sequence"/>
</dbReference>
<evidence type="ECO:0000313" key="2">
    <source>
        <dbReference type="Proteomes" id="UP000494218"/>
    </source>
</evidence>